<keyword evidence="4" id="KW-1133">Transmembrane helix</keyword>
<sequence>MQQQQQQQQQQPSDRPWFGPSGFVTMSTEGLHAASVELEKAMTATAAAAAAAAATAAETLDDEEDAFLPQLTVRETLLFTGRLLLPPPQNDPRVVAARAAAVAAALGLGPHLDSLIGGVLPGGLMLQGLSGGERRRLSIGLGEPARVGAWVRRDGDGPTGGGGIQGRCGGRREEG</sequence>
<comment type="caution">
    <text evidence="7">The sequence shown here is derived from an EMBL/GenBank/DDBJ whole genome shotgun (WGS) entry which is preliminary data.</text>
</comment>
<dbReference type="Gene3D" id="3.40.50.300">
    <property type="entry name" value="P-loop containing nucleotide triphosphate hydrolases"/>
    <property type="match status" value="1"/>
</dbReference>
<proteinExistence type="predicted"/>
<feature type="compositionally biased region" description="Low complexity" evidence="6">
    <location>
        <begin position="1"/>
        <end position="11"/>
    </location>
</feature>
<keyword evidence="8" id="KW-1185">Reference proteome</keyword>
<dbReference type="PANTHER" id="PTHR48041">
    <property type="entry name" value="ABC TRANSPORTER G FAMILY MEMBER 28"/>
    <property type="match status" value="1"/>
</dbReference>
<keyword evidence="3" id="KW-0812">Transmembrane</keyword>
<dbReference type="AlphaFoldDB" id="A0A9W6BI37"/>
<dbReference type="PANTHER" id="PTHR48041:SF125">
    <property type="entry name" value="ABC TRANSPORTER G FAMILY"/>
    <property type="match status" value="1"/>
</dbReference>
<evidence type="ECO:0000256" key="3">
    <source>
        <dbReference type="ARBA" id="ARBA00022692"/>
    </source>
</evidence>
<accession>A0A9W6BI37</accession>
<keyword evidence="2" id="KW-0813">Transport</keyword>
<feature type="region of interest" description="Disordered" evidence="6">
    <location>
        <begin position="1"/>
        <end position="22"/>
    </location>
</feature>
<evidence type="ECO:0000313" key="7">
    <source>
        <dbReference type="EMBL" id="GLC52220.1"/>
    </source>
</evidence>
<keyword evidence="5" id="KW-0472">Membrane</keyword>
<evidence type="ECO:0000256" key="4">
    <source>
        <dbReference type="ARBA" id="ARBA00022989"/>
    </source>
</evidence>
<dbReference type="InterPro" id="IPR027417">
    <property type="entry name" value="P-loop_NTPase"/>
</dbReference>
<evidence type="ECO:0000256" key="1">
    <source>
        <dbReference type="ARBA" id="ARBA00004141"/>
    </source>
</evidence>
<feature type="compositionally biased region" description="Gly residues" evidence="6">
    <location>
        <begin position="157"/>
        <end position="168"/>
    </location>
</feature>
<evidence type="ECO:0000313" key="8">
    <source>
        <dbReference type="Proteomes" id="UP001165080"/>
    </source>
</evidence>
<dbReference type="GO" id="GO:0042626">
    <property type="term" value="F:ATPase-coupled transmembrane transporter activity"/>
    <property type="evidence" value="ECO:0007669"/>
    <property type="project" value="TreeGrafter"/>
</dbReference>
<feature type="region of interest" description="Disordered" evidence="6">
    <location>
        <begin position="153"/>
        <end position="175"/>
    </location>
</feature>
<dbReference type="InterPro" id="IPR050352">
    <property type="entry name" value="ABCG_transporters"/>
</dbReference>
<dbReference type="EMBL" id="BRXU01000005">
    <property type="protein sequence ID" value="GLC52220.1"/>
    <property type="molecule type" value="Genomic_DNA"/>
</dbReference>
<gene>
    <name evidence="7" type="primary">PLESTB000989</name>
    <name evidence="7" type="ORF">PLESTB_000596400</name>
</gene>
<organism evidence="7 8">
    <name type="scientific">Pleodorina starrii</name>
    <dbReference type="NCBI Taxonomy" id="330485"/>
    <lineage>
        <taxon>Eukaryota</taxon>
        <taxon>Viridiplantae</taxon>
        <taxon>Chlorophyta</taxon>
        <taxon>core chlorophytes</taxon>
        <taxon>Chlorophyceae</taxon>
        <taxon>CS clade</taxon>
        <taxon>Chlamydomonadales</taxon>
        <taxon>Volvocaceae</taxon>
        <taxon>Pleodorina</taxon>
    </lineage>
</organism>
<dbReference type="GO" id="GO:0016020">
    <property type="term" value="C:membrane"/>
    <property type="evidence" value="ECO:0007669"/>
    <property type="project" value="UniProtKB-SubCell"/>
</dbReference>
<comment type="subcellular location">
    <subcellularLocation>
        <location evidence="1">Membrane</location>
        <topology evidence="1">Multi-pass membrane protein</topology>
    </subcellularLocation>
</comment>
<protein>
    <submittedName>
        <fullName evidence="7">Uncharacterized protein</fullName>
    </submittedName>
</protein>
<reference evidence="7 8" key="1">
    <citation type="journal article" date="2023" name="Commun. Biol.">
        <title>Reorganization of the ancestral sex-determining regions during the evolution of trioecy in Pleodorina starrii.</title>
        <authorList>
            <person name="Takahashi K."/>
            <person name="Suzuki S."/>
            <person name="Kawai-Toyooka H."/>
            <person name="Yamamoto K."/>
            <person name="Hamaji T."/>
            <person name="Ootsuki R."/>
            <person name="Yamaguchi H."/>
            <person name="Kawachi M."/>
            <person name="Higashiyama T."/>
            <person name="Nozaki H."/>
        </authorList>
    </citation>
    <scope>NUCLEOTIDE SEQUENCE [LARGE SCALE GENOMIC DNA]</scope>
    <source>
        <strain evidence="7 8">NIES-4479</strain>
    </source>
</reference>
<evidence type="ECO:0000256" key="2">
    <source>
        <dbReference type="ARBA" id="ARBA00022448"/>
    </source>
</evidence>
<dbReference type="Proteomes" id="UP001165080">
    <property type="component" value="Unassembled WGS sequence"/>
</dbReference>
<evidence type="ECO:0000256" key="6">
    <source>
        <dbReference type="SAM" id="MobiDB-lite"/>
    </source>
</evidence>
<evidence type="ECO:0000256" key="5">
    <source>
        <dbReference type="ARBA" id="ARBA00023136"/>
    </source>
</evidence>
<name>A0A9W6BI37_9CHLO</name>